<dbReference type="InParanoid" id="A0A316VUL4"/>
<dbReference type="EMBL" id="KZ819396">
    <property type="protein sequence ID" value="PWN41277.1"/>
    <property type="molecule type" value="Genomic_DNA"/>
</dbReference>
<dbReference type="AlphaFoldDB" id="A0A316VUL4"/>
<feature type="non-terminal residue" evidence="1">
    <location>
        <position position="1"/>
    </location>
</feature>
<dbReference type="GeneID" id="37034400"/>
<organism evidence="1 2">
    <name type="scientific">Ceraceosorus guamensis</name>
    <dbReference type="NCBI Taxonomy" id="1522189"/>
    <lineage>
        <taxon>Eukaryota</taxon>
        <taxon>Fungi</taxon>
        <taxon>Dikarya</taxon>
        <taxon>Basidiomycota</taxon>
        <taxon>Ustilaginomycotina</taxon>
        <taxon>Exobasidiomycetes</taxon>
        <taxon>Ceraceosorales</taxon>
        <taxon>Ceraceosoraceae</taxon>
        <taxon>Ceraceosorus</taxon>
    </lineage>
</organism>
<proteinExistence type="predicted"/>
<dbReference type="RefSeq" id="XP_025368437.1">
    <property type="nucleotide sequence ID" value="XM_025512530.1"/>
</dbReference>
<protein>
    <submittedName>
        <fullName evidence="1">Uncharacterized protein</fullName>
    </submittedName>
</protein>
<evidence type="ECO:0000313" key="1">
    <source>
        <dbReference type="EMBL" id="PWN41277.1"/>
    </source>
</evidence>
<reference evidence="1 2" key="1">
    <citation type="journal article" date="2018" name="Mol. Biol. Evol.">
        <title>Broad Genomic Sampling Reveals a Smut Pathogenic Ancestry of the Fungal Clade Ustilaginomycotina.</title>
        <authorList>
            <person name="Kijpornyongpan T."/>
            <person name="Mondo S.J."/>
            <person name="Barry K."/>
            <person name="Sandor L."/>
            <person name="Lee J."/>
            <person name="Lipzen A."/>
            <person name="Pangilinan J."/>
            <person name="LaButti K."/>
            <person name="Hainaut M."/>
            <person name="Henrissat B."/>
            <person name="Grigoriev I.V."/>
            <person name="Spatafora J.W."/>
            <person name="Aime M.C."/>
        </authorList>
    </citation>
    <scope>NUCLEOTIDE SEQUENCE [LARGE SCALE GENOMIC DNA]</scope>
    <source>
        <strain evidence="1 2">MCA 4658</strain>
    </source>
</reference>
<gene>
    <name evidence="1" type="ORF">IE81DRAFT_315462</name>
</gene>
<sequence>PQRIVATRLLYRLQHPVPIQVVCKGFTPAHIRDCYTRTNRSGLSAVRPLPAIYGARSQRTYV</sequence>
<dbReference type="Proteomes" id="UP000245783">
    <property type="component" value="Unassembled WGS sequence"/>
</dbReference>
<dbReference type="OrthoDB" id="3362758at2759"/>
<keyword evidence="2" id="KW-1185">Reference proteome</keyword>
<accession>A0A316VUL4</accession>
<name>A0A316VUL4_9BASI</name>
<evidence type="ECO:0000313" key="2">
    <source>
        <dbReference type="Proteomes" id="UP000245783"/>
    </source>
</evidence>